<dbReference type="Gene3D" id="2.60.40.4070">
    <property type="match status" value="1"/>
</dbReference>
<evidence type="ECO:0000256" key="6">
    <source>
        <dbReference type="ARBA" id="ARBA00022801"/>
    </source>
</evidence>
<dbReference type="InterPro" id="IPR053879">
    <property type="entry name" value="HYDIN_VesB_CFA65-like_Ig"/>
</dbReference>
<evidence type="ECO:0000256" key="4">
    <source>
        <dbReference type="ARBA" id="ARBA00022490"/>
    </source>
</evidence>
<keyword evidence="5" id="KW-0540">Nuclease</keyword>
<reference evidence="11" key="1">
    <citation type="journal article" date="2020" name="mSystems">
        <title>Genome- and Community-Level Interaction Insights into Carbon Utilization and Element Cycling Functions of Hydrothermarchaeota in Hydrothermal Sediment.</title>
        <authorList>
            <person name="Zhou Z."/>
            <person name="Liu Y."/>
            <person name="Xu W."/>
            <person name="Pan J."/>
            <person name="Luo Z.H."/>
            <person name="Li M."/>
        </authorList>
    </citation>
    <scope>NUCLEOTIDE SEQUENCE [LARGE SCALE GENOMIC DNA]</scope>
    <source>
        <strain evidence="11">HyVt-527</strain>
    </source>
</reference>
<dbReference type="PANTHER" id="PTHR33607">
    <property type="entry name" value="ENDONUCLEASE-1"/>
    <property type="match status" value="1"/>
</dbReference>
<dbReference type="InterPro" id="IPR026444">
    <property type="entry name" value="Secre_tail"/>
</dbReference>
<dbReference type="Proteomes" id="UP000886124">
    <property type="component" value="Unassembled WGS sequence"/>
</dbReference>
<dbReference type="Pfam" id="PF04231">
    <property type="entry name" value="Endonuclease_1"/>
    <property type="match status" value="1"/>
</dbReference>
<dbReference type="InterPro" id="IPR044925">
    <property type="entry name" value="His-Me_finger_sf"/>
</dbReference>
<keyword evidence="7" id="KW-0969">Cilium</keyword>
<proteinExistence type="inferred from homology"/>
<evidence type="ECO:0000256" key="7">
    <source>
        <dbReference type="ARBA" id="ARBA00023069"/>
    </source>
</evidence>
<feature type="domain" description="HYDIN/VesB/CFA65-like Ig-like" evidence="10">
    <location>
        <begin position="266"/>
        <end position="354"/>
    </location>
</feature>
<protein>
    <submittedName>
        <fullName evidence="11">T9SS type A sorting domain-containing protein</fullName>
    </submittedName>
</protein>
<evidence type="ECO:0000256" key="8">
    <source>
        <dbReference type="ARBA" id="ARBA00023273"/>
    </source>
</evidence>
<comment type="similarity">
    <text evidence="3">Belongs to the EndA/NucM nuclease family.</text>
</comment>
<comment type="caution">
    <text evidence="11">The sequence shown here is derived from an EMBL/GenBank/DDBJ whole genome shotgun (WGS) entry which is preliminary data.</text>
</comment>
<evidence type="ECO:0000256" key="3">
    <source>
        <dbReference type="ARBA" id="ARBA00006429"/>
    </source>
</evidence>
<dbReference type="EMBL" id="DROD01000709">
    <property type="protein sequence ID" value="HHJ53764.1"/>
    <property type="molecule type" value="Genomic_DNA"/>
</dbReference>
<evidence type="ECO:0000256" key="5">
    <source>
        <dbReference type="ARBA" id="ARBA00022722"/>
    </source>
</evidence>
<evidence type="ECO:0000256" key="2">
    <source>
        <dbReference type="ARBA" id="ARBA00004496"/>
    </source>
</evidence>
<organism evidence="11">
    <name type="scientific">Caldithrix abyssi</name>
    <dbReference type="NCBI Taxonomy" id="187145"/>
    <lineage>
        <taxon>Bacteria</taxon>
        <taxon>Pseudomonadati</taxon>
        <taxon>Calditrichota</taxon>
        <taxon>Calditrichia</taxon>
        <taxon>Calditrichales</taxon>
        <taxon>Calditrichaceae</taxon>
        <taxon>Caldithrix</taxon>
    </lineage>
</organism>
<keyword evidence="6" id="KW-0378">Hydrolase</keyword>
<evidence type="ECO:0000256" key="1">
    <source>
        <dbReference type="ARBA" id="ARBA00004138"/>
    </source>
</evidence>
<dbReference type="GO" id="GO:0004518">
    <property type="term" value="F:nuclease activity"/>
    <property type="evidence" value="ECO:0007669"/>
    <property type="project" value="UniProtKB-KW"/>
</dbReference>
<dbReference type="InterPro" id="IPR013783">
    <property type="entry name" value="Ig-like_fold"/>
</dbReference>
<comment type="subcellular location">
    <subcellularLocation>
        <location evidence="1">Cell projection</location>
        <location evidence="1">Cilium</location>
    </subcellularLocation>
    <subcellularLocation>
        <location evidence="2">Cytoplasm</location>
    </subcellularLocation>
</comment>
<dbReference type="GO" id="GO:0016787">
    <property type="term" value="F:hydrolase activity"/>
    <property type="evidence" value="ECO:0007669"/>
    <property type="project" value="UniProtKB-KW"/>
</dbReference>
<dbReference type="AlphaFoldDB" id="A0A7V5PR80"/>
<accession>A0A7V5PR80</accession>
<sequence length="470" mass="53498">FLRIEVNRGIHPLIVECDAQNEYTDSYYDATQNKYGADLKSTLHNIIKGHTEYSYSDLWNILRDTDEDPNNTDNVILLYTGWSYDKYNNGGDPDEWNREHVWAKSHGDFGTSPPAGTDVHHIRPTDVSVNSKRGNLDFDNGGTEYIDGDGATGCYYDDDSWEPRDAVKGDVARMMYYMVVRYEGEEGYDLELVDYTPSTTGNDPVFGKQSTLYQWHWIDSVDDWERRRNDRIYNNWQHNRNPFIDHPEFADRLPSISGQPLEQSPEIAVAPVSVDMGVIGFNSRSEYYIAIINTGNQDLNVSQIHSTNPDFSLEYTSKVLAPETYDCLGVFFDSQTEEGEFSTTIQLTTNDADEGFVEIPVTVQVSESANVITNTPLPTAFALFQNYPNPFGRSERTTTIRYRLNVSGLPVKLTLYDLCGRQVAQLVNDRQTIGEHAVRFNASDLPSGIYWYRLETGTGMVRTRKMVILK</sequence>
<dbReference type="Gene3D" id="2.60.40.10">
    <property type="entry name" value="Immunoglobulins"/>
    <property type="match status" value="1"/>
</dbReference>
<dbReference type="InterPro" id="IPR007346">
    <property type="entry name" value="Endonuclease-I"/>
</dbReference>
<dbReference type="SUPFAM" id="SSF54060">
    <property type="entry name" value="His-Me finger endonucleases"/>
    <property type="match status" value="1"/>
</dbReference>
<dbReference type="GO" id="GO:0005737">
    <property type="term" value="C:cytoplasm"/>
    <property type="evidence" value="ECO:0007669"/>
    <property type="project" value="UniProtKB-SubCell"/>
</dbReference>
<gene>
    <name evidence="11" type="ORF">ENJ89_11260</name>
</gene>
<feature type="domain" description="Secretion system C-terminal sorting" evidence="9">
    <location>
        <begin position="387"/>
        <end position="468"/>
    </location>
</feature>
<dbReference type="Pfam" id="PF22544">
    <property type="entry name" value="HYDIN_VesB_CFA65-like_Ig"/>
    <property type="match status" value="1"/>
</dbReference>
<dbReference type="PANTHER" id="PTHR33607:SF2">
    <property type="entry name" value="ENDONUCLEASE-1"/>
    <property type="match status" value="1"/>
</dbReference>
<dbReference type="NCBIfam" id="TIGR04183">
    <property type="entry name" value="Por_Secre_tail"/>
    <property type="match status" value="1"/>
</dbReference>
<dbReference type="Pfam" id="PF18962">
    <property type="entry name" value="Por_Secre_tail"/>
    <property type="match status" value="1"/>
</dbReference>
<keyword evidence="4" id="KW-0963">Cytoplasm</keyword>
<name>A0A7V5PR80_CALAY</name>
<evidence type="ECO:0000259" key="9">
    <source>
        <dbReference type="Pfam" id="PF18962"/>
    </source>
</evidence>
<keyword evidence="8" id="KW-0966">Cell projection</keyword>
<evidence type="ECO:0000313" key="11">
    <source>
        <dbReference type="EMBL" id="HHJ53764.1"/>
    </source>
</evidence>
<evidence type="ECO:0000259" key="10">
    <source>
        <dbReference type="Pfam" id="PF22544"/>
    </source>
</evidence>
<feature type="non-terminal residue" evidence="11">
    <location>
        <position position="1"/>
    </location>
</feature>